<dbReference type="Gene3D" id="2.40.50.660">
    <property type="match status" value="1"/>
</dbReference>
<evidence type="ECO:0000313" key="3">
    <source>
        <dbReference type="EMBL" id="MBK4715295.1"/>
    </source>
</evidence>
<proteinExistence type="predicted"/>
<organism evidence="3 4">
    <name type="scientific">Tenebrionibacter intestinalis</name>
    <dbReference type="NCBI Taxonomy" id="2799638"/>
    <lineage>
        <taxon>Bacteria</taxon>
        <taxon>Pseudomonadati</taxon>
        <taxon>Pseudomonadota</taxon>
        <taxon>Gammaproteobacteria</taxon>
        <taxon>Enterobacterales</taxon>
        <taxon>Enterobacteriaceae</taxon>
        <taxon>Tenebrionibacter/Tenebrionicola group</taxon>
        <taxon>Tenebrionibacter</taxon>
    </lineage>
</organism>
<feature type="compositionally biased region" description="Basic and acidic residues" evidence="1">
    <location>
        <begin position="47"/>
        <end position="64"/>
    </location>
</feature>
<keyword evidence="4" id="KW-1185">Reference proteome</keyword>
<feature type="transmembrane region" description="Helical" evidence="2">
    <location>
        <begin position="6"/>
        <end position="24"/>
    </location>
</feature>
<keyword evidence="2" id="KW-0472">Membrane</keyword>
<evidence type="ECO:0000313" key="4">
    <source>
        <dbReference type="Proteomes" id="UP000659047"/>
    </source>
</evidence>
<comment type="caution">
    <text evidence="3">The sequence shown here is derived from an EMBL/GenBank/DDBJ whole genome shotgun (WGS) entry which is preliminary data.</text>
</comment>
<keyword evidence="2" id="KW-1133">Transmembrane helix</keyword>
<evidence type="ECO:0000256" key="1">
    <source>
        <dbReference type="SAM" id="MobiDB-lite"/>
    </source>
</evidence>
<accession>A0A8K0V544</accession>
<evidence type="ECO:0000256" key="2">
    <source>
        <dbReference type="SAM" id="Phobius"/>
    </source>
</evidence>
<protein>
    <submittedName>
        <fullName evidence="3">DUF2500 domain-containing protein</fullName>
    </submittedName>
</protein>
<dbReference type="Pfam" id="PF10694">
    <property type="entry name" value="DUF2500"/>
    <property type="match status" value="1"/>
</dbReference>
<reference evidence="3" key="1">
    <citation type="submission" date="2021-01" db="EMBL/GenBank/DDBJ databases">
        <title>Intestinitalea alba gen. nov., sp. nov., a novel genus of the family Enterobacteriaceae, isolated from the gut of the plastic-eating mealworm Tenebrio molitor L.</title>
        <authorList>
            <person name="Yang Y."/>
        </authorList>
    </citation>
    <scope>NUCLEOTIDE SEQUENCE</scope>
    <source>
        <strain evidence="3">BIT-L3</strain>
    </source>
</reference>
<gene>
    <name evidence="3" type="ORF">JJB97_08120</name>
</gene>
<keyword evidence="2" id="KW-0812">Transmembrane</keyword>
<dbReference type="EMBL" id="JAEPBH010000017">
    <property type="protein sequence ID" value="MBK4715295.1"/>
    <property type="molecule type" value="Genomic_DNA"/>
</dbReference>
<dbReference type="AlphaFoldDB" id="A0A8K0V544"/>
<name>A0A8K0V544_9ENTR</name>
<dbReference type="InterPro" id="IPR019635">
    <property type="entry name" value="DUF2500"/>
</dbReference>
<dbReference type="Proteomes" id="UP000659047">
    <property type="component" value="Unassembled WGS sequence"/>
</dbReference>
<sequence length="121" mass="13682">MNKPPFFFIVIVALIVVLASFRFMHQRRVEAENDAQPLASRSVAVAAKRETPANDRRSRQREVTGVEDSMRYEVQFRPLNGGALMRFRVSAAQYHALSVGQRGSVRYRGSRYEGFIPAPAP</sequence>
<feature type="region of interest" description="Disordered" evidence="1">
    <location>
        <begin position="42"/>
        <end position="64"/>
    </location>
</feature>
<dbReference type="RefSeq" id="WP_238713530.1">
    <property type="nucleotide sequence ID" value="NZ_JAEPBH010000017.1"/>
</dbReference>